<dbReference type="Gene3D" id="1.10.287.1490">
    <property type="match status" value="1"/>
</dbReference>
<dbReference type="KEGG" id="nti:DNFV4_01442"/>
<sequence>MGPVIQELLLCLLPAAAIGTVVGWMLKKLSLEDQQIGVTRFELEVKLTAAERKVQALQRDLEAAQQSAADKVGLIAQAEEAAAQLRGQVADRDEAIQGLRARLASLESLPAKLTMQEATLADLRARLVAMEELPAQLAQRDTEVAALQAQLGEMVARGSVEDLRMRLQAEIHELREQLASARATAEQEDAWARQLLDERDATIRSLHEELSRFQTQERELHVLTHIVAEREREIDKLAASVERLEQVEQDRDRLRSLAEHWEQELAALKQRLSQADHQAQELREQAAGREAALRENERWRVEAERQRLALAVRDEEIRELRTRLEGSAPLVKLEKVRTKTKALKSHAVAPKANNSALPKWGAHLPDGGAQDDLTCIAGIGPTLEKLLHRNGVFYFRQIASWTKDDIDMIDAKLDTFKGRILRDNWIKGAKQEHFKKYGERL</sequence>
<feature type="coiled-coil region" evidence="6">
    <location>
        <begin position="227"/>
        <end position="285"/>
    </location>
</feature>
<keyword evidence="4 6" id="KW-0175">Coiled coil</keyword>
<name>A0AA86T3F8_9BACT</name>
<feature type="coiled-coil region" evidence="6">
    <location>
        <begin position="40"/>
        <end position="133"/>
    </location>
</feature>
<evidence type="ECO:0000313" key="8">
    <source>
        <dbReference type="Proteomes" id="UP001179121"/>
    </source>
</evidence>
<dbReference type="Proteomes" id="UP001179121">
    <property type="component" value="Chromosome"/>
</dbReference>
<evidence type="ECO:0000256" key="5">
    <source>
        <dbReference type="ARBA" id="ARBA00023175"/>
    </source>
</evidence>
<evidence type="ECO:0000256" key="6">
    <source>
        <dbReference type="SAM" id="Coils"/>
    </source>
</evidence>
<evidence type="ECO:0000313" key="7">
    <source>
        <dbReference type="EMBL" id="CAI4031010.1"/>
    </source>
</evidence>
<dbReference type="InterPro" id="IPR044986">
    <property type="entry name" value="KIF15/KIN-12"/>
</dbReference>
<dbReference type="PANTHER" id="PTHR37739">
    <property type="entry name" value="KINESIN-LIKE PROTEIN KIN-12D"/>
    <property type="match status" value="1"/>
</dbReference>
<gene>
    <name evidence="7" type="ORF">DNFV4_01442</name>
</gene>
<keyword evidence="1" id="KW-0493">Microtubule</keyword>
<keyword evidence="5" id="KW-0505">Motor protein</keyword>
<dbReference type="GO" id="GO:0005524">
    <property type="term" value="F:ATP binding"/>
    <property type="evidence" value="ECO:0007669"/>
    <property type="project" value="UniProtKB-KW"/>
</dbReference>
<proteinExistence type="predicted"/>
<evidence type="ECO:0000256" key="3">
    <source>
        <dbReference type="ARBA" id="ARBA00022840"/>
    </source>
</evidence>
<dbReference type="GO" id="GO:0005874">
    <property type="term" value="C:microtubule"/>
    <property type="evidence" value="ECO:0007669"/>
    <property type="project" value="UniProtKB-KW"/>
</dbReference>
<protein>
    <submittedName>
        <fullName evidence="7">Uncharacterized protein</fullName>
    </submittedName>
</protein>
<reference evidence="7" key="1">
    <citation type="submission" date="2022-10" db="EMBL/GenBank/DDBJ databases">
        <authorList>
            <person name="Koch H."/>
        </authorList>
    </citation>
    <scope>NUCLEOTIDE SEQUENCE</scope>
    <source>
        <strain evidence="7">DNF</strain>
    </source>
</reference>
<keyword evidence="2" id="KW-0547">Nucleotide-binding</keyword>
<keyword evidence="3" id="KW-0067">ATP-binding</keyword>
<evidence type="ECO:0000256" key="2">
    <source>
        <dbReference type="ARBA" id="ARBA00022741"/>
    </source>
</evidence>
<dbReference type="PANTHER" id="PTHR37739:SF8">
    <property type="entry name" value="KINESIN-LIKE PROTEIN KIN-12D"/>
    <property type="match status" value="1"/>
</dbReference>
<evidence type="ECO:0000256" key="1">
    <source>
        <dbReference type="ARBA" id="ARBA00022701"/>
    </source>
</evidence>
<organism evidence="7 8">
    <name type="scientific">Nitrospira tepida</name>
    <dbReference type="NCBI Taxonomy" id="2973512"/>
    <lineage>
        <taxon>Bacteria</taxon>
        <taxon>Pseudomonadati</taxon>
        <taxon>Nitrospirota</taxon>
        <taxon>Nitrospiria</taxon>
        <taxon>Nitrospirales</taxon>
        <taxon>Nitrospiraceae</taxon>
        <taxon>Nitrospira</taxon>
    </lineage>
</organism>
<feature type="coiled-coil region" evidence="6">
    <location>
        <begin position="157"/>
        <end position="184"/>
    </location>
</feature>
<evidence type="ECO:0000256" key="4">
    <source>
        <dbReference type="ARBA" id="ARBA00023054"/>
    </source>
</evidence>
<keyword evidence="8" id="KW-1185">Reference proteome</keyword>
<dbReference type="RefSeq" id="WP_289267974.1">
    <property type="nucleotide sequence ID" value="NZ_OX365700.1"/>
</dbReference>
<dbReference type="AlphaFoldDB" id="A0AA86T3F8"/>
<dbReference type="EMBL" id="OX365700">
    <property type="protein sequence ID" value="CAI4031010.1"/>
    <property type="molecule type" value="Genomic_DNA"/>
</dbReference>
<accession>A0AA86T3F8</accession>